<comment type="caution">
    <text evidence="1">The sequence shown here is derived from an EMBL/GenBank/DDBJ whole genome shotgun (WGS) entry which is preliminary data.</text>
</comment>
<dbReference type="RefSeq" id="XP_020433502.1">
    <property type="nucleotide sequence ID" value="XM_020576253.1"/>
</dbReference>
<dbReference type="EMBL" id="ADBJ01000025">
    <property type="protein sequence ID" value="EFA81384.1"/>
    <property type="molecule type" value="Genomic_DNA"/>
</dbReference>
<reference evidence="1 2" key="1">
    <citation type="journal article" date="2011" name="Genome Res.">
        <title>Phylogeny-wide analysis of social amoeba genomes highlights ancient origins for complex intercellular communication.</title>
        <authorList>
            <person name="Heidel A.J."/>
            <person name="Lawal H.M."/>
            <person name="Felder M."/>
            <person name="Schilde C."/>
            <person name="Helps N.R."/>
            <person name="Tunggal B."/>
            <person name="Rivero F."/>
            <person name="John U."/>
            <person name="Schleicher M."/>
            <person name="Eichinger L."/>
            <person name="Platzer M."/>
            <person name="Noegel A.A."/>
            <person name="Schaap P."/>
            <person name="Gloeckner G."/>
        </authorList>
    </citation>
    <scope>NUCLEOTIDE SEQUENCE [LARGE SCALE GENOMIC DNA]</scope>
    <source>
        <strain evidence="2">ATCC 26659 / Pp 5 / PN500</strain>
    </source>
</reference>
<organism evidence="1 2">
    <name type="scientific">Heterostelium pallidum (strain ATCC 26659 / Pp 5 / PN500)</name>
    <name type="common">Cellular slime mold</name>
    <name type="synonym">Polysphondylium pallidum</name>
    <dbReference type="NCBI Taxonomy" id="670386"/>
    <lineage>
        <taxon>Eukaryota</taxon>
        <taxon>Amoebozoa</taxon>
        <taxon>Evosea</taxon>
        <taxon>Eumycetozoa</taxon>
        <taxon>Dictyostelia</taxon>
        <taxon>Acytosteliales</taxon>
        <taxon>Acytosteliaceae</taxon>
        <taxon>Heterostelium</taxon>
    </lineage>
</organism>
<dbReference type="Proteomes" id="UP000001396">
    <property type="component" value="Unassembled WGS sequence"/>
</dbReference>
<name>D3B9Z7_HETP5</name>
<protein>
    <submittedName>
        <fullName evidence="1">Uncharacterized protein</fullName>
    </submittedName>
</protein>
<proteinExistence type="predicted"/>
<dbReference type="GeneID" id="31360853"/>
<dbReference type="InParanoid" id="D3B9Z7"/>
<accession>D3B9Z7</accession>
<sequence>MLTPTVTSKLIIGKHRVVYTYPLRILSGLNTPSAYPNQWEHHPLLKMACG</sequence>
<evidence type="ECO:0000313" key="1">
    <source>
        <dbReference type="EMBL" id="EFA81384.1"/>
    </source>
</evidence>
<evidence type="ECO:0000313" key="2">
    <source>
        <dbReference type="Proteomes" id="UP000001396"/>
    </source>
</evidence>
<keyword evidence="2" id="KW-1185">Reference proteome</keyword>
<dbReference type="AlphaFoldDB" id="D3B9Z7"/>
<gene>
    <name evidence="1" type="ORF">PPL_05368</name>
</gene>